<evidence type="ECO:0000313" key="2">
    <source>
        <dbReference type="EMBL" id="CAI9742267.1"/>
    </source>
</evidence>
<evidence type="ECO:0000256" key="1">
    <source>
        <dbReference type="SAM" id="MobiDB-lite"/>
    </source>
</evidence>
<keyword evidence="3" id="KW-1185">Reference proteome</keyword>
<dbReference type="EMBL" id="OX597840">
    <property type="protein sequence ID" value="CAI9742267.1"/>
    <property type="molecule type" value="Genomic_DNA"/>
</dbReference>
<feature type="compositionally biased region" description="Basic and acidic residues" evidence="1">
    <location>
        <begin position="210"/>
        <end position="219"/>
    </location>
</feature>
<sequence>MQRAIAKLEFSEDEDNGEIIDVAGDFSQWERTHALRYPMPKDTLWGSELILGTILDSSKNPATLDHLRFFPPSKPLHGKAAAAAPPPAPPPSPATRRPSLLQRSPPGAPKMTEEQFRANMLKEMELRMLDTSDQDGRISYGNNLTEGTFFDIVEKPVRTTVDNFQHEWTVSVNDYSTVRLRKLKQDLKMNDDCSDLTTGTYLEAMLTSKGDSEQKKIWRDPIQPGSRTQSDISFHEESK</sequence>
<reference evidence="2" key="1">
    <citation type="submission" date="2023-08" db="EMBL/GenBank/DDBJ databases">
        <authorList>
            <person name="Alioto T."/>
            <person name="Alioto T."/>
            <person name="Gomez Garrido J."/>
        </authorList>
    </citation>
    <scope>NUCLEOTIDE SEQUENCE</scope>
</reference>
<feature type="region of interest" description="Disordered" evidence="1">
    <location>
        <begin position="208"/>
        <end position="239"/>
    </location>
</feature>
<protein>
    <submittedName>
        <fullName evidence="2">Uncharacterized protein</fullName>
    </submittedName>
</protein>
<feature type="compositionally biased region" description="Pro residues" evidence="1">
    <location>
        <begin position="84"/>
        <end position="93"/>
    </location>
</feature>
<feature type="region of interest" description="Disordered" evidence="1">
    <location>
        <begin position="75"/>
        <end position="111"/>
    </location>
</feature>
<evidence type="ECO:0000313" key="3">
    <source>
        <dbReference type="Proteomes" id="UP001162480"/>
    </source>
</evidence>
<gene>
    <name evidence="2" type="ORF">OCTVUL_1B022643</name>
</gene>
<name>A0AA36FLN0_OCTVU</name>
<proteinExistence type="predicted"/>
<accession>A0AA36FLN0</accession>
<dbReference type="Proteomes" id="UP001162480">
    <property type="component" value="Chromosome 27"/>
</dbReference>
<organism evidence="2 3">
    <name type="scientific">Octopus vulgaris</name>
    <name type="common">Common octopus</name>
    <dbReference type="NCBI Taxonomy" id="6645"/>
    <lineage>
        <taxon>Eukaryota</taxon>
        <taxon>Metazoa</taxon>
        <taxon>Spiralia</taxon>
        <taxon>Lophotrochozoa</taxon>
        <taxon>Mollusca</taxon>
        <taxon>Cephalopoda</taxon>
        <taxon>Coleoidea</taxon>
        <taxon>Octopodiformes</taxon>
        <taxon>Octopoda</taxon>
        <taxon>Incirrata</taxon>
        <taxon>Octopodidae</taxon>
        <taxon>Octopus</taxon>
    </lineage>
</organism>
<dbReference type="AlphaFoldDB" id="A0AA36FLN0"/>